<feature type="domain" description="Peptidase S9 prolyl oligopeptidase catalytic" evidence="1">
    <location>
        <begin position="577"/>
        <end position="771"/>
    </location>
</feature>
<evidence type="ECO:0000313" key="4">
    <source>
        <dbReference type="Proteomes" id="UP000238701"/>
    </source>
</evidence>
<feature type="domain" description="Dipeptidylpeptidase IV N-terminal" evidence="2">
    <location>
        <begin position="121"/>
        <end position="484"/>
    </location>
</feature>
<dbReference type="Pfam" id="PF00930">
    <property type="entry name" value="DPPIV_N"/>
    <property type="match status" value="1"/>
</dbReference>
<dbReference type="GO" id="GO:0008239">
    <property type="term" value="F:dipeptidyl-peptidase activity"/>
    <property type="evidence" value="ECO:0007669"/>
    <property type="project" value="TreeGrafter"/>
</dbReference>
<evidence type="ECO:0000313" key="3">
    <source>
        <dbReference type="EMBL" id="SPF44152.1"/>
    </source>
</evidence>
<dbReference type="AlphaFoldDB" id="A0A2U3KWZ2"/>
<dbReference type="Proteomes" id="UP000238701">
    <property type="component" value="Unassembled WGS sequence"/>
</dbReference>
<dbReference type="SUPFAM" id="SSF82171">
    <property type="entry name" value="DPP6 N-terminal domain-like"/>
    <property type="match status" value="1"/>
</dbReference>
<dbReference type="EMBL" id="OMOD01000147">
    <property type="protein sequence ID" value="SPF44152.1"/>
    <property type="molecule type" value="Genomic_DNA"/>
</dbReference>
<dbReference type="InterPro" id="IPR002469">
    <property type="entry name" value="Peptidase_S9B_N"/>
</dbReference>
<accession>A0A2U3KWZ2</accession>
<proteinExistence type="predicted"/>
<dbReference type="InterPro" id="IPR050278">
    <property type="entry name" value="Serine_Prot_S9B/DPPIV"/>
</dbReference>
<dbReference type="SUPFAM" id="SSF53474">
    <property type="entry name" value="alpha/beta-Hydrolases"/>
    <property type="match status" value="1"/>
</dbReference>
<dbReference type="Gene3D" id="2.140.10.30">
    <property type="entry name" value="Dipeptidylpeptidase IV, N-terminal domain"/>
    <property type="match status" value="1"/>
</dbReference>
<protein>
    <submittedName>
        <fullName evidence="3">Dipeptidyl peptidase IV</fullName>
    </submittedName>
</protein>
<dbReference type="PANTHER" id="PTHR11731">
    <property type="entry name" value="PROTEASE FAMILY S9B,C DIPEPTIDYL-PEPTIDASE IV-RELATED"/>
    <property type="match status" value="1"/>
</dbReference>
<dbReference type="GO" id="GO:0006508">
    <property type="term" value="P:proteolysis"/>
    <property type="evidence" value="ECO:0007669"/>
    <property type="project" value="InterPro"/>
</dbReference>
<dbReference type="GO" id="GO:0008236">
    <property type="term" value="F:serine-type peptidase activity"/>
    <property type="evidence" value="ECO:0007669"/>
    <property type="project" value="InterPro"/>
</dbReference>
<dbReference type="Pfam" id="PF00326">
    <property type="entry name" value="Peptidase_S9"/>
    <property type="match status" value="1"/>
</dbReference>
<dbReference type="Gene3D" id="3.40.50.1820">
    <property type="entry name" value="alpha/beta hydrolase"/>
    <property type="match status" value="1"/>
</dbReference>
<name>A0A2U3KWZ2_9BACT</name>
<gene>
    <name evidence="3" type="ORF">SBA1_520008</name>
</gene>
<evidence type="ECO:0000259" key="2">
    <source>
        <dbReference type="Pfam" id="PF00930"/>
    </source>
</evidence>
<sequence>MHIIECARIRKSRGLRLRIFSWLAVVGFAPAVAYAQSPALVDLLHREFVTKDFAVKSFGPARWLNGGTSYTTLEPSAKAEGARDIVRYDTATAAREVLVAASQLTPPGSDKPLAIEGYDWSADMKRVLIFTNSRRVWRENTRGDYWVLDRKSGTLRKLGAGGPLSSLMFAKFSPDGSNVAYVRFNNIFVEDIESGVATRLTNDGSEKIVNGTSDWVYEEEFSVRDGFRWSPDGQRIAYWQFDTSNVKNFALAYDTGPPSRIETGIPYPQLGVYPTVRQIPYPLPGTQNSSVRVGVVPAIGGETRWMQVPGYPNDNYIARMEWAGDSGTLVLEHLNRLQNTNDVLLADVKTGVVHAVYQDRDAAWVDVVDDLKWVHGGADFVWLCEQDGWRHVYLISRDGKQVRPVTPGAFDVISVVGIDPAEEWLYYLASPENATQRYLYRTRIDGKGKPERLSPANQPGTHSYEVSPDLRWAIHTYSSFDTPPVTDLVRLPDHATQRILEDNAKLGSNLKELVAAPTEFLHVDIGEGVVLDGWLMKPPNFDPAKKYPILVYVYGEPAAQTVVDRWDGWNGVFHRALAREGYLIVSFDNRGTPAPKGRAWRKVVYGSVGVLSSKEQALALEALERTHPYIDTTRIAVWGRSGGASNTLNVMFRHPEIYKVGMAVSPVPEQRLYDSIYQERYMGLPQDNAEGYKAGSSINFAEGLQGKLLLVHGSGDDNVHYQGAELLVNRLIELGKPFDFMTYPGRTHAIAEGQGTAYHLYSLLGRYLEEHVPPGPAER</sequence>
<organism evidence="3 4">
    <name type="scientific">Candidatus Sulfotelmatobacter kueseliae</name>
    <dbReference type="NCBI Taxonomy" id="2042962"/>
    <lineage>
        <taxon>Bacteria</taxon>
        <taxon>Pseudomonadati</taxon>
        <taxon>Acidobacteriota</taxon>
        <taxon>Terriglobia</taxon>
        <taxon>Terriglobales</taxon>
        <taxon>Candidatus Korobacteraceae</taxon>
        <taxon>Candidatus Sulfotelmatobacter</taxon>
    </lineage>
</organism>
<dbReference type="InterPro" id="IPR029058">
    <property type="entry name" value="AB_hydrolase_fold"/>
</dbReference>
<evidence type="ECO:0000259" key="1">
    <source>
        <dbReference type="Pfam" id="PF00326"/>
    </source>
</evidence>
<dbReference type="InterPro" id="IPR001375">
    <property type="entry name" value="Peptidase_S9_cat"/>
</dbReference>
<dbReference type="PANTHER" id="PTHR11731:SF193">
    <property type="entry name" value="DIPEPTIDYL PEPTIDASE 9"/>
    <property type="match status" value="1"/>
</dbReference>
<reference evidence="4" key="1">
    <citation type="submission" date="2018-02" db="EMBL/GenBank/DDBJ databases">
        <authorList>
            <person name="Hausmann B."/>
        </authorList>
    </citation>
    <scope>NUCLEOTIDE SEQUENCE [LARGE SCALE GENOMIC DNA]</scope>
    <source>
        <strain evidence="4">Peat soil MAG SbA1</strain>
    </source>
</reference>